<organism evidence="2">
    <name type="scientific">Salix viminalis</name>
    <name type="common">Common osier</name>
    <name type="synonym">Basket willow</name>
    <dbReference type="NCBI Taxonomy" id="40686"/>
    <lineage>
        <taxon>Eukaryota</taxon>
        <taxon>Viridiplantae</taxon>
        <taxon>Streptophyta</taxon>
        <taxon>Embryophyta</taxon>
        <taxon>Tracheophyta</taxon>
        <taxon>Spermatophyta</taxon>
        <taxon>Magnoliopsida</taxon>
        <taxon>eudicotyledons</taxon>
        <taxon>Gunneridae</taxon>
        <taxon>Pentapetalae</taxon>
        <taxon>rosids</taxon>
        <taxon>fabids</taxon>
        <taxon>Malpighiales</taxon>
        <taxon>Salicaceae</taxon>
        <taxon>Saliceae</taxon>
        <taxon>Salix</taxon>
    </lineage>
</organism>
<feature type="chain" id="PRO_5026997671" evidence="1">
    <location>
        <begin position="16"/>
        <end position="182"/>
    </location>
</feature>
<name>A0A6N2KEL5_SALVM</name>
<proteinExistence type="predicted"/>
<feature type="signal peptide" evidence="1">
    <location>
        <begin position="1"/>
        <end position="15"/>
    </location>
</feature>
<evidence type="ECO:0000313" key="2">
    <source>
        <dbReference type="EMBL" id="VFU24573.1"/>
    </source>
</evidence>
<evidence type="ECO:0000256" key="1">
    <source>
        <dbReference type="SAM" id="SignalP"/>
    </source>
</evidence>
<sequence length="182" mass="20307">MLLHLLVSMIWPTQAVFYLVSVDAMHLPYDSDNPLHCLCPFIVIASGCPFNANRAFHLIETHRCISSPTGTETNPHSCRDREGEALPATFPRDRTCVLTLSGVKATSRGSLLDLIHRESDTNYNHMLLDKYDCDNFTTIKHSPFTASRLPSGDGGTRQVKKNIIVTTVIVNLPAYTWYMVGV</sequence>
<protein>
    <submittedName>
        <fullName evidence="2">Uncharacterized protein</fullName>
    </submittedName>
</protein>
<gene>
    <name evidence="2" type="ORF">SVIM_LOCUS47573</name>
</gene>
<accession>A0A6N2KEL5</accession>
<reference evidence="2" key="1">
    <citation type="submission" date="2019-03" db="EMBL/GenBank/DDBJ databases">
        <authorList>
            <person name="Mank J."/>
            <person name="Almeida P."/>
        </authorList>
    </citation>
    <scope>NUCLEOTIDE SEQUENCE</scope>
    <source>
        <strain evidence="2">78183</strain>
    </source>
</reference>
<dbReference type="AlphaFoldDB" id="A0A6N2KEL5"/>
<keyword evidence="1" id="KW-0732">Signal</keyword>
<dbReference type="EMBL" id="CAADRP010000180">
    <property type="protein sequence ID" value="VFU24573.1"/>
    <property type="molecule type" value="Genomic_DNA"/>
</dbReference>